<reference evidence="3 4" key="1">
    <citation type="submission" date="2017-01" db="EMBL/GenBank/DDBJ databases">
        <authorList>
            <person name="Mah S.A."/>
            <person name="Swanson W.J."/>
            <person name="Moy G.W."/>
            <person name="Vacquier V.D."/>
        </authorList>
    </citation>
    <scope>NUCLEOTIDE SEQUENCE [LARGE SCALE GENOMIC DNA]</scope>
    <source>
        <strain evidence="3 4">ASpG1</strain>
    </source>
</reference>
<evidence type="ECO:0000313" key="3">
    <source>
        <dbReference type="EMBL" id="SIR13002.1"/>
    </source>
</evidence>
<proteinExistence type="predicted"/>
<organism evidence="3 4">
    <name type="scientific">Alkalispirochaeta americana</name>
    <dbReference type="NCBI Taxonomy" id="159291"/>
    <lineage>
        <taxon>Bacteria</taxon>
        <taxon>Pseudomonadati</taxon>
        <taxon>Spirochaetota</taxon>
        <taxon>Spirochaetia</taxon>
        <taxon>Spirochaetales</taxon>
        <taxon>Spirochaetaceae</taxon>
        <taxon>Alkalispirochaeta</taxon>
    </lineage>
</organism>
<dbReference type="AlphaFoldDB" id="A0A1N6YEE9"/>
<sequence>GTWLSSFSTPGDVERIDEEKNHITTVYLHDYVARLQEYADRYKEYQERYERFIEEKVPVTAPRTGGSERHARALYEALGLNIDTLLGEYPLAERCVYGDAYQQWKEQHRERAADLLMPMEQLGVLSAAILDQPVFHASLIDYDYSSDRAEQQKGEVIFGKAMERLSNTMPVFDALARRFDEADVKVQRFFSDHNLSETDPPKIDDLAAEIGEDNWIARFISGAKTIQETDQPLSEGTACVLEMLSHAIAMKDEPLVVWKRIVDRRYKTGLVSTSKANMAARQARYPNPDAWGRAMNERYSHRYGPIEAKRRDGIWYAEYEGLGIDTRGKRRLQGIHEGVESFQRAYALFQVAMSIYDLTQADGNDERLSATIRVAENVVSLASNMAAAGSLWGPGLNMLLAAWNQQEALAAMQRAARAQQPREALAHAGANAGRAIEMTGATMTMKYAIAAKAGAKIGGVIGLKGGGLGAIPGALLGAIVALAGALVTGLFQRLAGRLRREDYEQWLEHTFWGTSYAGAGFWANTIGQDGPERTWEWLPARVGEFRDDLELQLFAFEALNNRYEVTLEYHDLYRVSRGFFRRGEVSPLSLLEIVIDMPPVEDPTELRLEQLVFEGNGYRADLSEQVRSCGNLLGEAASTKLRDAATGRYEYRLRLCDKSTTAALKAWSDAWIAERSARYRAILALPEFDLNDGYWKKLRQGMKELPLRCRNLRTQLFVLGNLRGQNQRGSL</sequence>
<keyword evidence="2" id="KW-0812">Transmembrane</keyword>
<evidence type="ECO:0000313" key="4">
    <source>
        <dbReference type="Proteomes" id="UP000186400"/>
    </source>
</evidence>
<dbReference type="EMBL" id="FTMS01000051">
    <property type="protein sequence ID" value="SIR13002.1"/>
    <property type="molecule type" value="Genomic_DNA"/>
</dbReference>
<protein>
    <submittedName>
        <fullName evidence="3">Uncharacterized protein</fullName>
    </submittedName>
</protein>
<accession>A0A1N6YEE9</accession>
<evidence type="ECO:0000256" key="1">
    <source>
        <dbReference type="SAM" id="Coils"/>
    </source>
</evidence>
<feature type="non-terminal residue" evidence="3">
    <location>
        <position position="1"/>
    </location>
</feature>
<keyword evidence="2" id="KW-0472">Membrane</keyword>
<dbReference type="RefSeq" id="WP_200796853.1">
    <property type="nucleotide sequence ID" value="NZ_FTMS01000051.1"/>
</dbReference>
<keyword evidence="2" id="KW-1133">Transmembrane helix</keyword>
<gene>
    <name evidence="3" type="ORF">SAMN05920897_1511</name>
</gene>
<feature type="transmembrane region" description="Helical" evidence="2">
    <location>
        <begin position="470"/>
        <end position="491"/>
    </location>
</feature>
<feature type="non-terminal residue" evidence="3">
    <location>
        <position position="731"/>
    </location>
</feature>
<feature type="coiled-coil region" evidence="1">
    <location>
        <begin position="28"/>
        <end position="55"/>
    </location>
</feature>
<keyword evidence="4" id="KW-1185">Reference proteome</keyword>
<name>A0A1N6YEE9_9SPIO</name>
<evidence type="ECO:0000256" key="2">
    <source>
        <dbReference type="SAM" id="Phobius"/>
    </source>
</evidence>
<keyword evidence="1" id="KW-0175">Coiled coil</keyword>
<dbReference type="Proteomes" id="UP000186400">
    <property type="component" value="Unassembled WGS sequence"/>
</dbReference>